<organism evidence="8 9">
    <name type="scientific">Panicum hallii var. hallii</name>
    <dbReference type="NCBI Taxonomy" id="1504633"/>
    <lineage>
        <taxon>Eukaryota</taxon>
        <taxon>Viridiplantae</taxon>
        <taxon>Streptophyta</taxon>
        <taxon>Embryophyta</taxon>
        <taxon>Tracheophyta</taxon>
        <taxon>Spermatophyta</taxon>
        <taxon>Magnoliopsida</taxon>
        <taxon>Liliopsida</taxon>
        <taxon>Poales</taxon>
        <taxon>Poaceae</taxon>
        <taxon>PACMAD clade</taxon>
        <taxon>Panicoideae</taxon>
        <taxon>Panicodae</taxon>
        <taxon>Paniceae</taxon>
        <taxon>Panicinae</taxon>
        <taxon>Panicum</taxon>
        <taxon>Panicum sect. Panicum</taxon>
    </lineage>
</organism>
<protein>
    <recommendedName>
        <fullName evidence="3">lipoyl(octanoyl) transferase</fullName>
        <ecNumber evidence="3">2.3.1.181</ecNumber>
    </recommendedName>
</protein>
<dbReference type="HAMAP" id="MF_00013">
    <property type="entry name" value="LipB"/>
    <property type="match status" value="1"/>
</dbReference>
<reference evidence="8 9" key="1">
    <citation type="submission" date="2018-04" db="EMBL/GenBank/DDBJ databases">
        <title>WGS assembly of Panicum hallii var. hallii HAL2.</title>
        <authorList>
            <person name="Lovell J."/>
            <person name="Jenkins J."/>
            <person name="Lowry D."/>
            <person name="Mamidi S."/>
            <person name="Sreedasyam A."/>
            <person name="Weng X."/>
            <person name="Barry K."/>
            <person name="Bonette J."/>
            <person name="Campitelli B."/>
            <person name="Daum C."/>
            <person name="Gordon S."/>
            <person name="Gould B."/>
            <person name="Lipzen A."/>
            <person name="MacQueen A."/>
            <person name="Palacio-Mejia J."/>
            <person name="Plott C."/>
            <person name="Shakirov E."/>
            <person name="Shu S."/>
            <person name="Yoshinaga Y."/>
            <person name="Zane M."/>
            <person name="Rokhsar D."/>
            <person name="Grimwood J."/>
            <person name="Schmutz J."/>
            <person name="Juenger T."/>
        </authorList>
    </citation>
    <scope>NUCLEOTIDE SEQUENCE [LARGE SCALE GENOMIC DNA]</scope>
    <source>
        <strain evidence="9">cv. HAL2</strain>
    </source>
</reference>
<keyword evidence="4" id="KW-0808">Transferase</keyword>
<dbReference type="Pfam" id="PF21948">
    <property type="entry name" value="LplA-B_cat"/>
    <property type="match status" value="1"/>
</dbReference>
<dbReference type="GO" id="GO:0033819">
    <property type="term" value="F:lipoyl(octanoyl) transferase activity"/>
    <property type="evidence" value="ECO:0007669"/>
    <property type="project" value="UniProtKB-EC"/>
</dbReference>
<dbReference type="PROSITE" id="PS01313">
    <property type="entry name" value="LIPB"/>
    <property type="match status" value="1"/>
</dbReference>
<evidence type="ECO:0000256" key="1">
    <source>
        <dbReference type="ARBA" id="ARBA00004821"/>
    </source>
</evidence>
<sequence length="346" mass="38571">MRCDPERHRRLGASARRHRAPARRARKKGGARGRSSHASRLPPTMALLPSTSSPSCHRRAAPFAPAAATSGAPWAAPRGEPRASRRPGAATPLPPRRRRPVPTRSAGGAVLDRCECFDLHQQIVPYAEAYAWQKSVVKRRIGLLDSGEDHSDTLIALQHPPVYTLGSDSKKEYLHFHKEDAPFEVHQIDRGGEVTYHGPGQLVMYPILNLRYHKEDLHWYFRSLEEVIIRALKSAFFIKASRVEGLTGVWVGDQKVAAIGIRGTRMIVYHGLALNVTTDLTPFKLIDPCGIKDRGVGSIMAILQKESNGREIDDRLLMDIAYNSLVEEFAELFQLSLDISPHCSFQ</sequence>
<evidence type="ECO:0000313" key="9">
    <source>
        <dbReference type="Proteomes" id="UP000244336"/>
    </source>
</evidence>
<feature type="compositionally biased region" description="Low complexity" evidence="6">
    <location>
        <begin position="61"/>
        <end position="77"/>
    </location>
</feature>
<dbReference type="AlphaFoldDB" id="A0A2T7EIS0"/>
<feature type="region of interest" description="Disordered" evidence="6">
    <location>
        <begin position="1"/>
        <end position="105"/>
    </location>
</feature>
<feature type="domain" description="BPL/LPL catalytic" evidence="7">
    <location>
        <begin position="148"/>
        <end position="337"/>
    </location>
</feature>
<dbReference type="Gramene" id="PUZ67725">
    <property type="protein sequence ID" value="PUZ67725"/>
    <property type="gene ID" value="GQ55_3G458000"/>
</dbReference>
<evidence type="ECO:0000313" key="8">
    <source>
        <dbReference type="EMBL" id="PUZ67725.1"/>
    </source>
</evidence>
<dbReference type="SUPFAM" id="SSF55681">
    <property type="entry name" value="Class II aaRS and biotin synthetases"/>
    <property type="match status" value="1"/>
</dbReference>
<evidence type="ECO:0000259" key="7">
    <source>
        <dbReference type="PROSITE" id="PS51733"/>
    </source>
</evidence>
<proteinExistence type="inferred from homology"/>
<evidence type="ECO:0000256" key="2">
    <source>
        <dbReference type="ARBA" id="ARBA00007907"/>
    </source>
</evidence>
<gene>
    <name evidence="8" type="ORF">GQ55_3G458000</name>
</gene>
<dbReference type="EMBL" id="CM009751">
    <property type="protein sequence ID" value="PUZ67725.1"/>
    <property type="molecule type" value="Genomic_DNA"/>
</dbReference>
<accession>A0A2T7EIS0</accession>
<evidence type="ECO:0000256" key="3">
    <source>
        <dbReference type="ARBA" id="ARBA00012334"/>
    </source>
</evidence>
<keyword evidence="5" id="KW-0012">Acyltransferase</keyword>
<dbReference type="UniPathway" id="UPA00538">
    <property type="reaction ID" value="UER00592"/>
</dbReference>
<dbReference type="STRING" id="1504633.A0A2T7EIS0"/>
<dbReference type="EC" id="2.3.1.181" evidence="3"/>
<keyword evidence="9" id="KW-1185">Reference proteome</keyword>
<comment type="similarity">
    <text evidence="2">Belongs to the LipB family.</text>
</comment>
<feature type="compositionally biased region" description="Basic residues" evidence="6">
    <location>
        <begin position="8"/>
        <end position="37"/>
    </location>
</feature>
<dbReference type="InterPro" id="IPR000544">
    <property type="entry name" value="Octanoyltransferase"/>
</dbReference>
<dbReference type="PANTHER" id="PTHR10993:SF7">
    <property type="entry name" value="LIPOYLTRANSFERASE 2, MITOCHONDRIAL-RELATED"/>
    <property type="match status" value="1"/>
</dbReference>
<dbReference type="Gene3D" id="3.30.930.10">
    <property type="entry name" value="Bira Bifunctional Protein, Domain 2"/>
    <property type="match status" value="1"/>
</dbReference>
<dbReference type="InterPro" id="IPR020605">
    <property type="entry name" value="Octanoyltransferase_CS"/>
</dbReference>
<dbReference type="InterPro" id="IPR004143">
    <property type="entry name" value="BPL_LPL_catalytic"/>
</dbReference>
<dbReference type="GO" id="GO:0009249">
    <property type="term" value="P:protein lipoylation"/>
    <property type="evidence" value="ECO:0007669"/>
    <property type="project" value="InterPro"/>
</dbReference>
<evidence type="ECO:0000256" key="6">
    <source>
        <dbReference type="SAM" id="MobiDB-lite"/>
    </source>
</evidence>
<dbReference type="Proteomes" id="UP000244336">
    <property type="component" value="Chromosome 3"/>
</dbReference>
<name>A0A2T7EIS0_9POAL</name>
<dbReference type="NCBIfam" id="TIGR00214">
    <property type="entry name" value="lipB"/>
    <property type="match status" value="1"/>
</dbReference>
<dbReference type="PANTHER" id="PTHR10993">
    <property type="entry name" value="OCTANOYLTRANSFERASE"/>
    <property type="match status" value="1"/>
</dbReference>
<evidence type="ECO:0000256" key="5">
    <source>
        <dbReference type="ARBA" id="ARBA00023315"/>
    </source>
</evidence>
<dbReference type="PROSITE" id="PS51733">
    <property type="entry name" value="BPL_LPL_CATALYTIC"/>
    <property type="match status" value="1"/>
</dbReference>
<comment type="pathway">
    <text evidence="1">Protein modification; protein lipoylation via endogenous pathway; protein N(6)-(lipoyl)lysine from octanoyl-[acyl-carrier-protein]: step 1/2.</text>
</comment>
<dbReference type="CDD" id="cd16444">
    <property type="entry name" value="LipB"/>
    <property type="match status" value="1"/>
</dbReference>
<evidence type="ECO:0000256" key="4">
    <source>
        <dbReference type="ARBA" id="ARBA00022679"/>
    </source>
</evidence>
<dbReference type="OrthoDB" id="19908at2759"/>
<dbReference type="NCBIfam" id="NF010925">
    <property type="entry name" value="PRK14345.1"/>
    <property type="match status" value="1"/>
</dbReference>
<dbReference type="InterPro" id="IPR045864">
    <property type="entry name" value="aa-tRNA-synth_II/BPL/LPL"/>
</dbReference>